<keyword evidence="2" id="KW-0812">Transmembrane</keyword>
<protein>
    <submittedName>
        <fullName evidence="3">Uncharacterized protein</fullName>
    </submittedName>
</protein>
<dbReference type="AlphaFoldDB" id="A0A9N7TSS9"/>
<evidence type="ECO:0000256" key="2">
    <source>
        <dbReference type="SAM" id="Phobius"/>
    </source>
</evidence>
<keyword evidence="4" id="KW-1185">Reference proteome</keyword>
<organism evidence="3 4">
    <name type="scientific">Pleuronectes platessa</name>
    <name type="common">European plaice</name>
    <dbReference type="NCBI Taxonomy" id="8262"/>
    <lineage>
        <taxon>Eukaryota</taxon>
        <taxon>Metazoa</taxon>
        <taxon>Chordata</taxon>
        <taxon>Craniata</taxon>
        <taxon>Vertebrata</taxon>
        <taxon>Euteleostomi</taxon>
        <taxon>Actinopterygii</taxon>
        <taxon>Neopterygii</taxon>
        <taxon>Teleostei</taxon>
        <taxon>Neoteleostei</taxon>
        <taxon>Acanthomorphata</taxon>
        <taxon>Carangaria</taxon>
        <taxon>Pleuronectiformes</taxon>
        <taxon>Pleuronectoidei</taxon>
        <taxon>Pleuronectidae</taxon>
        <taxon>Pleuronectes</taxon>
    </lineage>
</organism>
<proteinExistence type="predicted"/>
<feature type="transmembrane region" description="Helical" evidence="2">
    <location>
        <begin position="116"/>
        <end position="140"/>
    </location>
</feature>
<evidence type="ECO:0000256" key="1">
    <source>
        <dbReference type="SAM" id="MobiDB-lite"/>
    </source>
</evidence>
<evidence type="ECO:0000313" key="4">
    <source>
        <dbReference type="Proteomes" id="UP001153269"/>
    </source>
</evidence>
<accession>A0A9N7TSS9</accession>
<gene>
    <name evidence="3" type="ORF">PLEPLA_LOCUS5577</name>
</gene>
<evidence type="ECO:0000313" key="3">
    <source>
        <dbReference type="EMBL" id="CAB1417758.1"/>
    </source>
</evidence>
<dbReference type="Proteomes" id="UP001153269">
    <property type="component" value="Unassembled WGS sequence"/>
</dbReference>
<name>A0A9N7TSS9_PLEPL</name>
<reference evidence="3" key="1">
    <citation type="submission" date="2020-03" db="EMBL/GenBank/DDBJ databases">
        <authorList>
            <person name="Weist P."/>
        </authorList>
    </citation>
    <scope>NUCLEOTIDE SEQUENCE</scope>
</reference>
<comment type="caution">
    <text evidence="3">The sequence shown here is derived from an EMBL/GenBank/DDBJ whole genome shotgun (WGS) entry which is preliminary data.</text>
</comment>
<dbReference type="EMBL" id="CADEAL010000282">
    <property type="protein sequence ID" value="CAB1417758.1"/>
    <property type="molecule type" value="Genomic_DNA"/>
</dbReference>
<feature type="region of interest" description="Disordered" evidence="1">
    <location>
        <begin position="60"/>
        <end position="87"/>
    </location>
</feature>
<sequence length="143" mass="15392">MFMLLVHGCGNQKDEITRDGTRSHCERADKGTIPVRDLVVTEPRRRRPGERTSVMTTDLLSSSCPEMKPSRPLRSHRGVRTPEPPERTATSAALSAAHTQLAAGKQSPNPFVCHRFISAGLLASAPVLLSGLALVVSSLAKAL</sequence>
<keyword evidence="2" id="KW-0472">Membrane</keyword>
<keyword evidence="2" id="KW-1133">Transmembrane helix</keyword>